<evidence type="ECO:0000256" key="7">
    <source>
        <dbReference type="ARBA" id="ARBA00023136"/>
    </source>
</evidence>
<dbReference type="CDD" id="cd06582">
    <property type="entry name" value="TM_PBP1_LivH_like"/>
    <property type="match status" value="1"/>
</dbReference>
<keyword evidence="6 9" id="KW-1133">Transmembrane helix</keyword>
<keyword evidence="2" id="KW-0813">Transport</keyword>
<feature type="transmembrane region" description="Helical" evidence="9">
    <location>
        <begin position="228"/>
        <end position="253"/>
    </location>
</feature>
<evidence type="ECO:0000256" key="4">
    <source>
        <dbReference type="ARBA" id="ARBA00022692"/>
    </source>
</evidence>
<accession>A0A7C5QNM4</accession>
<gene>
    <name evidence="10" type="ORF">ENM11_05730</name>
</gene>
<dbReference type="PANTHER" id="PTHR11795">
    <property type="entry name" value="BRANCHED-CHAIN AMINO ACID TRANSPORT SYSTEM PERMEASE PROTEIN LIVH"/>
    <property type="match status" value="1"/>
</dbReference>
<name>A0A7C5QNM4_CALS0</name>
<evidence type="ECO:0000256" key="8">
    <source>
        <dbReference type="ARBA" id="ARBA00037998"/>
    </source>
</evidence>
<evidence type="ECO:0000256" key="6">
    <source>
        <dbReference type="ARBA" id="ARBA00022989"/>
    </source>
</evidence>
<keyword evidence="5" id="KW-0029">Amino-acid transport</keyword>
<feature type="transmembrane region" description="Helical" evidence="9">
    <location>
        <begin position="65"/>
        <end position="83"/>
    </location>
</feature>
<dbReference type="PANTHER" id="PTHR11795:SF445">
    <property type="entry name" value="AMINO ACID ABC TRANSPORTER PERMEASE PROTEIN"/>
    <property type="match status" value="1"/>
</dbReference>
<feature type="transmembrane region" description="Helical" evidence="9">
    <location>
        <begin position="268"/>
        <end position="286"/>
    </location>
</feature>
<sequence>MIDPNSFFQSIVSGLLLGAVYGLVAVGLNLIYGVMETINFAHGEFVMLSMYIAYLLNTYYNIDPIASLLGSVPVAMAIGLAVQRLLIRPTLNSPLLIQSCITFGLLLFLQNAALLTFGADFKIISVPILETVVQIGYVRVSLASILAAAASIISVALLYMFLKYTFTGTAIRATGQNRWAAFLLGIPVDRIHGLSFALAAGLAAVAGTFTATIFWIHPTVGEIFILRAFIIVVLGGMGNVFGAFVGGLIIAVAESLGAFLLSPSLKEAIALALFIIVLLFRPWGMFARARRF</sequence>
<comment type="similarity">
    <text evidence="8">Belongs to the binding-protein-dependent transport system permease family. LivHM subfamily.</text>
</comment>
<feature type="transmembrane region" description="Helical" evidence="9">
    <location>
        <begin position="95"/>
        <end position="119"/>
    </location>
</feature>
<evidence type="ECO:0000256" key="3">
    <source>
        <dbReference type="ARBA" id="ARBA00022475"/>
    </source>
</evidence>
<keyword evidence="7 9" id="KW-0472">Membrane</keyword>
<feature type="transmembrane region" description="Helical" evidence="9">
    <location>
        <begin position="12"/>
        <end position="32"/>
    </location>
</feature>
<dbReference type="InterPro" id="IPR052157">
    <property type="entry name" value="BCAA_transport_permease"/>
</dbReference>
<feature type="transmembrane region" description="Helical" evidence="9">
    <location>
        <begin position="140"/>
        <end position="162"/>
    </location>
</feature>
<comment type="subcellular location">
    <subcellularLocation>
        <location evidence="1">Cell membrane</location>
        <topology evidence="1">Multi-pass membrane protein</topology>
    </subcellularLocation>
</comment>
<reference evidence="10" key="1">
    <citation type="journal article" date="2020" name="mSystems">
        <title>Genome- and Community-Level Interaction Insights into Carbon Utilization and Element Cycling Functions of Hydrothermarchaeota in Hydrothermal Sediment.</title>
        <authorList>
            <person name="Zhou Z."/>
            <person name="Liu Y."/>
            <person name="Xu W."/>
            <person name="Pan J."/>
            <person name="Luo Z.H."/>
            <person name="Li M."/>
        </authorList>
    </citation>
    <scope>NUCLEOTIDE SEQUENCE [LARGE SCALE GENOMIC DNA]</scope>
    <source>
        <strain evidence="10">SpSt-1056</strain>
    </source>
</reference>
<dbReference type="AlphaFoldDB" id="A0A7C5QNM4"/>
<keyword evidence="4 9" id="KW-0812">Transmembrane</keyword>
<dbReference type="InterPro" id="IPR001851">
    <property type="entry name" value="ABC_transp_permease"/>
</dbReference>
<proteinExistence type="inferred from homology"/>
<dbReference type="EMBL" id="DRWN01000047">
    <property type="protein sequence ID" value="HHK68635.1"/>
    <property type="molecule type" value="Genomic_DNA"/>
</dbReference>
<evidence type="ECO:0000256" key="5">
    <source>
        <dbReference type="ARBA" id="ARBA00022970"/>
    </source>
</evidence>
<feature type="transmembrane region" description="Helical" evidence="9">
    <location>
        <begin position="194"/>
        <end position="216"/>
    </location>
</feature>
<dbReference type="GO" id="GO:0006865">
    <property type="term" value="P:amino acid transport"/>
    <property type="evidence" value="ECO:0007669"/>
    <property type="project" value="UniProtKB-KW"/>
</dbReference>
<evidence type="ECO:0000256" key="1">
    <source>
        <dbReference type="ARBA" id="ARBA00004651"/>
    </source>
</evidence>
<comment type="caution">
    <text evidence="10">The sequence shown here is derived from an EMBL/GenBank/DDBJ whole genome shotgun (WGS) entry which is preliminary data.</text>
</comment>
<organism evidence="10">
    <name type="scientific">Caldiarchaeum subterraneum</name>
    <dbReference type="NCBI Taxonomy" id="311458"/>
    <lineage>
        <taxon>Archaea</taxon>
        <taxon>Nitrososphaerota</taxon>
        <taxon>Candidatus Caldarchaeales</taxon>
        <taxon>Candidatus Caldarchaeaceae</taxon>
        <taxon>Candidatus Caldarchaeum</taxon>
    </lineage>
</organism>
<dbReference type="GO" id="GO:0005886">
    <property type="term" value="C:plasma membrane"/>
    <property type="evidence" value="ECO:0007669"/>
    <property type="project" value="UniProtKB-SubCell"/>
</dbReference>
<evidence type="ECO:0000256" key="9">
    <source>
        <dbReference type="SAM" id="Phobius"/>
    </source>
</evidence>
<protein>
    <submittedName>
        <fullName evidence="10">Branched-chain amino acid ABC transporter permease</fullName>
    </submittedName>
</protein>
<evidence type="ECO:0000256" key="2">
    <source>
        <dbReference type="ARBA" id="ARBA00022448"/>
    </source>
</evidence>
<feature type="transmembrane region" description="Helical" evidence="9">
    <location>
        <begin position="38"/>
        <end position="56"/>
    </location>
</feature>
<evidence type="ECO:0000313" key="10">
    <source>
        <dbReference type="EMBL" id="HHK68635.1"/>
    </source>
</evidence>
<dbReference type="GO" id="GO:0022857">
    <property type="term" value="F:transmembrane transporter activity"/>
    <property type="evidence" value="ECO:0007669"/>
    <property type="project" value="InterPro"/>
</dbReference>
<keyword evidence="3" id="KW-1003">Cell membrane</keyword>
<dbReference type="Pfam" id="PF02653">
    <property type="entry name" value="BPD_transp_2"/>
    <property type="match status" value="1"/>
</dbReference>